<dbReference type="OrthoDB" id="9808130at2"/>
<dbReference type="PANTHER" id="PTHR33178:SF10">
    <property type="entry name" value="STRESS-RESPONSE A_B BARREL DOMAIN-CONTAINING PROTEIN"/>
    <property type="match status" value="1"/>
</dbReference>
<dbReference type="PANTHER" id="PTHR33178">
    <property type="match status" value="1"/>
</dbReference>
<dbReference type="SMART" id="SM00886">
    <property type="entry name" value="Dabb"/>
    <property type="match status" value="1"/>
</dbReference>
<dbReference type="Gene3D" id="3.30.70.100">
    <property type="match status" value="1"/>
</dbReference>
<evidence type="ECO:0000259" key="2">
    <source>
        <dbReference type="PROSITE" id="PS51502"/>
    </source>
</evidence>
<feature type="domain" description="Stress-response A/B barrel" evidence="2">
    <location>
        <begin position="5"/>
        <end position="96"/>
    </location>
</feature>
<accession>A0A437PTC7</accession>
<keyword evidence="4" id="KW-1185">Reference proteome</keyword>
<dbReference type="InterPro" id="IPR044662">
    <property type="entry name" value="HS1/DABB1-like"/>
</dbReference>
<protein>
    <submittedName>
        <fullName evidence="3">Dabb family protein</fullName>
    </submittedName>
</protein>
<gene>
    <name evidence="3" type="ORF">EOJ36_03650</name>
</gene>
<evidence type="ECO:0000313" key="3">
    <source>
        <dbReference type="EMBL" id="RVU25523.1"/>
    </source>
</evidence>
<dbReference type="InterPro" id="IPR013097">
    <property type="entry name" value="Dabb"/>
</dbReference>
<comment type="caution">
    <text evidence="3">The sequence shown here is derived from an EMBL/GenBank/DDBJ whole genome shotgun (WGS) entry which is preliminary data.</text>
</comment>
<evidence type="ECO:0000256" key="1">
    <source>
        <dbReference type="ARBA" id="ARBA00011738"/>
    </source>
</evidence>
<proteinExistence type="predicted"/>
<evidence type="ECO:0000313" key="4">
    <source>
        <dbReference type="Proteomes" id="UP000282832"/>
    </source>
</evidence>
<reference evidence="3 4" key="1">
    <citation type="submission" date="2019-01" db="EMBL/GenBank/DDBJ databases">
        <authorList>
            <person name="Chen W.-M."/>
        </authorList>
    </citation>
    <scope>NUCLEOTIDE SEQUENCE [LARGE SCALE GENOMIC DNA]</scope>
    <source>
        <strain evidence="3 4">FSY-15</strain>
    </source>
</reference>
<dbReference type="AlphaFoldDB" id="A0A437PTC7"/>
<dbReference type="EMBL" id="SACY01000002">
    <property type="protein sequence ID" value="RVU25523.1"/>
    <property type="molecule type" value="Genomic_DNA"/>
</dbReference>
<dbReference type="Pfam" id="PF07876">
    <property type="entry name" value="Dabb"/>
    <property type="match status" value="1"/>
</dbReference>
<organism evidence="3 4">
    <name type="scientific">Sandaracinomonas limnophila</name>
    <dbReference type="NCBI Taxonomy" id="1862386"/>
    <lineage>
        <taxon>Bacteria</taxon>
        <taxon>Pseudomonadati</taxon>
        <taxon>Bacteroidota</taxon>
        <taxon>Cytophagia</taxon>
        <taxon>Cytophagales</taxon>
        <taxon>Flectobacillaceae</taxon>
        <taxon>Sandaracinomonas</taxon>
    </lineage>
</organism>
<dbReference type="SUPFAM" id="SSF54909">
    <property type="entry name" value="Dimeric alpha+beta barrel"/>
    <property type="match status" value="1"/>
</dbReference>
<sequence>MLSPISHTAVLKFKPAVSEQEKLEFFKALKNLESISGVQKLEISKQISTKNHFEYFFSMIFDTQEIYDAYSNHSLHNEFVQTYWIPLVEDFMEIDTIKI</sequence>
<comment type="subunit">
    <text evidence="1">Homodimer.</text>
</comment>
<dbReference type="PROSITE" id="PS51502">
    <property type="entry name" value="S_R_A_B_BARREL"/>
    <property type="match status" value="1"/>
</dbReference>
<dbReference type="InterPro" id="IPR011008">
    <property type="entry name" value="Dimeric_a/b-barrel"/>
</dbReference>
<name>A0A437PTC7_9BACT</name>
<dbReference type="RefSeq" id="WP_127802678.1">
    <property type="nucleotide sequence ID" value="NZ_SACY01000002.1"/>
</dbReference>
<dbReference type="Proteomes" id="UP000282832">
    <property type="component" value="Unassembled WGS sequence"/>
</dbReference>